<evidence type="ECO:0000313" key="1">
    <source>
        <dbReference type="EMBL" id="KAG1808888.1"/>
    </source>
</evidence>
<dbReference type="AlphaFoldDB" id="A0A9P7E1F0"/>
<dbReference type="OrthoDB" id="2637563at2759"/>
<dbReference type="RefSeq" id="XP_041188880.1">
    <property type="nucleotide sequence ID" value="XM_041333321.1"/>
</dbReference>
<protein>
    <submittedName>
        <fullName evidence="1">Uncharacterized protein</fullName>
    </submittedName>
</protein>
<dbReference type="Proteomes" id="UP000807769">
    <property type="component" value="Unassembled WGS sequence"/>
</dbReference>
<name>A0A9P7E1F0_9AGAM</name>
<dbReference type="GeneID" id="64627338"/>
<comment type="caution">
    <text evidence="1">The sequence shown here is derived from an EMBL/GenBank/DDBJ whole genome shotgun (WGS) entry which is preliminary data.</text>
</comment>
<dbReference type="EMBL" id="JABBWG010000036">
    <property type="protein sequence ID" value="KAG1808888.1"/>
    <property type="molecule type" value="Genomic_DNA"/>
</dbReference>
<sequence length="272" mass="30785">MTNPCNLRFGEAKPQILISSPIPIPVNSHISRFYIQAACGKEVPKGHKMVYINEVVKLPAVIHMHPDKLELAMKKFATVWGGLDLTKNYRLEGMLLLWPGILKCWAASHDHNAISLLDSIAQDGTQTHRPMTQLIVPGTKFDPHITKPVVVKHEASASRLFIKYPGKQKMLNEAEKHGEYQLFKQLYVPEWDKPAGGWMEFAPPSLSITLTLSFRLSKSNPDQCNFMICEGRMWAEISKAQAEIWEFLLTTLAVFIQGEEKMLGHQGLENRL</sequence>
<gene>
    <name evidence="1" type="ORF">BJ212DRAFT_1302789</name>
</gene>
<keyword evidence="2" id="KW-1185">Reference proteome</keyword>
<proteinExistence type="predicted"/>
<organism evidence="1 2">
    <name type="scientific">Suillus subaureus</name>
    <dbReference type="NCBI Taxonomy" id="48587"/>
    <lineage>
        <taxon>Eukaryota</taxon>
        <taxon>Fungi</taxon>
        <taxon>Dikarya</taxon>
        <taxon>Basidiomycota</taxon>
        <taxon>Agaricomycotina</taxon>
        <taxon>Agaricomycetes</taxon>
        <taxon>Agaricomycetidae</taxon>
        <taxon>Boletales</taxon>
        <taxon>Suillineae</taxon>
        <taxon>Suillaceae</taxon>
        <taxon>Suillus</taxon>
    </lineage>
</organism>
<reference evidence="1" key="1">
    <citation type="journal article" date="2020" name="New Phytol.">
        <title>Comparative genomics reveals dynamic genome evolution in host specialist ectomycorrhizal fungi.</title>
        <authorList>
            <person name="Lofgren L.A."/>
            <person name="Nguyen N.H."/>
            <person name="Vilgalys R."/>
            <person name="Ruytinx J."/>
            <person name="Liao H.L."/>
            <person name="Branco S."/>
            <person name="Kuo A."/>
            <person name="LaButti K."/>
            <person name="Lipzen A."/>
            <person name="Andreopoulos W."/>
            <person name="Pangilinan J."/>
            <person name="Riley R."/>
            <person name="Hundley H."/>
            <person name="Na H."/>
            <person name="Barry K."/>
            <person name="Grigoriev I.V."/>
            <person name="Stajich J.E."/>
            <person name="Kennedy P.G."/>
        </authorList>
    </citation>
    <scope>NUCLEOTIDE SEQUENCE</scope>
    <source>
        <strain evidence="1">MN1</strain>
    </source>
</reference>
<accession>A0A9P7E1F0</accession>
<evidence type="ECO:0000313" key="2">
    <source>
        <dbReference type="Proteomes" id="UP000807769"/>
    </source>
</evidence>